<evidence type="ECO:0000313" key="3">
    <source>
        <dbReference type="EMBL" id="KAK9696110.1"/>
    </source>
</evidence>
<dbReference type="Proteomes" id="UP001458880">
    <property type="component" value="Unassembled WGS sequence"/>
</dbReference>
<feature type="compositionally biased region" description="Basic and acidic residues" evidence="1">
    <location>
        <begin position="51"/>
        <end position="73"/>
    </location>
</feature>
<comment type="caution">
    <text evidence="3">The sequence shown here is derived from an EMBL/GenBank/DDBJ whole genome shotgun (WGS) entry which is preliminary data.</text>
</comment>
<organism evidence="3 4">
    <name type="scientific">Popillia japonica</name>
    <name type="common">Japanese beetle</name>
    <dbReference type="NCBI Taxonomy" id="7064"/>
    <lineage>
        <taxon>Eukaryota</taxon>
        <taxon>Metazoa</taxon>
        <taxon>Ecdysozoa</taxon>
        <taxon>Arthropoda</taxon>
        <taxon>Hexapoda</taxon>
        <taxon>Insecta</taxon>
        <taxon>Pterygota</taxon>
        <taxon>Neoptera</taxon>
        <taxon>Endopterygota</taxon>
        <taxon>Coleoptera</taxon>
        <taxon>Polyphaga</taxon>
        <taxon>Scarabaeiformia</taxon>
        <taxon>Scarabaeidae</taxon>
        <taxon>Rutelinae</taxon>
        <taxon>Popillia</taxon>
    </lineage>
</organism>
<evidence type="ECO:0000259" key="2">
    <source>
        <dbReference type="Pfam" id="PF25597"/>
    </source>
</evidence>
<feature type="region of interest" description="Disordered" evidence="1">
    <location>
        <begin position="51"/>
        <end position="77"/>
    </location>
</feature>
<dbReference type="InterPro" id="IPR057670">
    <property type="entry name" value="SH3_retrovirus"/>
</dbReference>
<dbReference type="AlphaFoldDB" id="A0AAW1J037"/>
<reference evidence="3 4" key="1">
    <citation type="journal article" date="2024" name="BMC Genomics">
        <title>De novo assembly and annotation of Popillia japonica's genome with initial clues to its potential as an invasive pest.</title>
        <authorList>
            <person name="Cucini C."/>
            <person name="Boschi S."/>
            <person name="Funari R."/>
            <person name="Cardaioli E."/>
            <person name="Iannotti N."/>
            <person name="Marturano G."/>
            <person name="Paoli F."/>
            <person name="Bruttini M."/>
            <person name="Carapelli A."/>
            <person name="Frati F."/>
            <person name="Nardi F."/>
        </authorList>
    </citation>
    <scope>NUCLEOTIDE SEQUENCE [LARGE SCALE GENOMIC DNA]</scope>
    <source>
        <strain evidence="3">DMR45628</strain>
    </source>
</reference>
<sequence length="167" mass="19452">MVMIGYSPNGYRLWNSEENKVATARGVVFDENNRDDTKRELPIETLTEINGDEKKSKIDEKMDEKTSSKEHVRSTRNRKVPVKLQDYETNFMAALATGHLPSEIPTTCEEAISTGWKDTINEELENLKQNEKQHSPAILQILNINVGHNRWQRDELYIFQSYHFHFV</sequence>
<keyword evidence="4" id="KW-1185">Reference proteome</keyword>
<dbReference type="EMBL" id="JASPKY010000461">
    <property type="protein sequence ID" value="KAK9696110.1"/>
    <property type="molecule type" value="Genomic_DNA"/>
</dbReference>
<protein>
    <recommendedName>
        <fullName evidence="2">Retroviral polymerase SH3-like domain-containing protein</fullName>
    </recommendedName>
</protein>
<feature type="domain" description="Retroviral polymerase SH3-like" evidence="2">
    <location>
        <begin position="2"/>
        <end position="38"/>
    </location>
</feature>
<evidence type="ECO:0000313" key="4">
    <source>
        <dbReference type="Proteomes" id="UP001458880"/>
    </source>
</evidence>
<dbReference type="Pfam" id="PF25597">
    <property type="entry name" value="SH3_retrovirus"/>
    <property type="match status" value="1"/>
</dbReference>
<evidence type="ECO:0000256" key="1">
    <source>
        <dbReference type="SAM" id="MobiDB-lite"/>
    </source>
</evidence>
<name>A0AAW1J037_POPJA</name>
<gene>
    <name evidence="3" type="ORF">QE152_g32120</name>
</gene>
<proteinExistence type="predicted"/>
<accession>A0AAW1J037</accession>